<reference evidence="3" key="2">
    <citation type="submission" date="2014-09" db="EMBL/GenBank/DDBJ databases">
        <authorList>
            <person name="Mudge J."/>
            <person name="Ramaraj T."/>
            <person name="Lindquist I.E."/>
            <person name="Bharti A.K."/>
            <person name="Sundararajan A."/>
            <person name="Cameron C.T."/>
            <person name="Woodward J.E."/>
            <person name="May G.D."/>
            <person name="Brubaker C."/>
            <person name="Broadhvest J."/>
            <person name="Wilkins T.A."/>
        </authorList>
    </citation>
    <scope>NUCLEOTIDE SEQUENCE</scope>
    <source>
        <strain evidence="3">cv. AKA8401</strain>
    </source>
</reference>
<accession>A0A0B0P7D0</accession>
<reference evidence="2" key="1">
    <citation type="submission" date="2014-09" db="EMBL/GenBank/DDBJ databases">
        <title>G. arboreum L. cv. AKA8401 A2 genome assembly version 1.0.</title>
        <authorList>
            <person name="Mudge J."/>
            <person name="Ramaraj T."/>
            <person name="Lindquist I.E."/>
            <person name="Bharti A.K."/>
            <person name="Sundararajan A."/>
            <person name="Cameron C.T."/>
            <person name="Woodward J.E."/>
            <person name="May G.D."/>
            <person name="Brubaker C."/>
            <person name="Broadhvest J."/>
            <person name="Wilkins T.A."/>
        </authorList>
    </citation>
    <scope>NUCLEOTIDE SEQUENCE</scope>
</reference>
<evidence type="ECO:0000313" key="3">
    <source>
        <dbReference type="Proteomes" id="UP000032142"/>
    </source>
</evidence>
<dbReference type="Proteomes" id="UP000032142">
    <property type="component" value="Unassembled WGS sequence"/>
</dbReference>
<evidence type="ECO:0000313" key="1">
    <source>
        <dbReference type="EMBL" id="KHG14380.1"/>
    </source>
</evidence>
<gene>
    <name evidence="1" type="ORF">F383_19796</name>
    <name evidence="2" type="ORF">F383_29275</name>
</gene>
<proteinExistence type="predicted"/>
<protein>
    <submittedName>
        <fullName evidence="2">Uncharacterized protein</fullName>
    </submittedName>
</protein>
<dbReference type="EMBL" id="KN422402">
    <property type="protein sequence ID" value="KHG22643.1"/>
    <property type="molecule type" value="Genomic_DNA"/>
</dbReference>
<sequence length="16" mass="1662">MPNLQVTGSCARPCAN</sequence>
<dbReference type="AlphaFoldDB" id="A0A0B0P7D0"/>
<keyword evidence="3" id="KW-1185">Reference proteome</keyword>
<evidence type="ECO:0000313" key="2">
    <source>
        <dbReference type="EMBL" id="KHG22643.1"/>
    </source>
</evidence>
<organism evidence="2 3">
    <name type="scientific">Gossypium arboreum</name>
    <name type="common">Tree cotton</name>
    <name type="synonym">Gossypium nanking</name>
    <dbReference type="NCBI Taxonomy" id="29729"/>
    <lineage>
        <taxon>Eukaryota</taxon>
        <taxon>Viridiplantae</taxon>
        <taxon>Streptophyta</taxon>
        <taxon>Embryophyta</taxon>
        <taxon>Tracheophyta</taxon>
        <taxon>Spermatophyta</taxon>
        <taxon>Magnoliopsida</taxon>
        <taxon>eudicotyledons</taxon>
        <taxon>Gunneridae</taxon>
        <taxon>Pentapetalae</taxon>
        <taxon>rosids</taxon>
        <taxon>malvids</taxon>
        <taxon>Malvales</taxon>
        <taxon>Malvaceae</taxon>
        <taxon>Malvoideae</taxon>
        <taxon>Gossypium</taxon>
    </lineage>
</organism>
<name>A0A0B0P7D0_GOSAR</name>
<dbReference type="EMBL" id="KN401429">
    <property type="protein sequence ID" value="KHG14380.1"/>
    <property type="molecule type" value="Genomic_DNA"/>
</dbReference>